<accession>A0A914I7Y2</accession>
<evidence type="ECO:0000256" key="1">
    <source>
        <dbReference type="SAM" id="MobiDB-lite"/>
    </source>
</evidence>
<feature type="region of interest" description="Disordered" evidence="1">
    <location>
        <begin position="1"/>
        <end position="28"/>
    </location>
</feature>
<dbReference type="WBParaSite" id="Gr19_v10_g8323.t1">
    <property type="protein sequence ID" value="Gr19_v10_g8323.t1"/>
    <property type="gene ID" value="Gr19_v10_g8323"/>
</dbReference>
<keyword evidence="2" id="KW-1185">Reference proteome</keyword>
<evidence type="ECO:0000313" key="2">
    <source>
        <dbReference type="Proteomes" id="UP000887572"/>
    </source>
</evidence>
<reference evidence="3" key="1">
    <citation type="submission" date="2022-11" db="UniProtKB">
        <authorList>
            <consortium name="WormBaseParasite"/>
        </authorList>
    </citation>
    <scope>IDENTIFICATION</scope>
</reference>
<dbReference type="AlphaFoldDB" id="A0A914I7Y2"/>
<evidence type="ECO:0000313" key="3">
    <source>
        <dbReference type="WBParaSite" id="Gr19_v10_g8323.t1"/>
    </source>
</evidence>
<proteinExistence type="predicted"/>
<dbReference type="Proteomes" id="UP000887572">
    <property type="component" value="Unplaced"/>
</dbReference>
<protein>
    <submittedName>
        <fullName evidence="3">Uncharacterized protein</fullName>
    </submittedName>
</protein>
<name>A0A914I7Y2_GLORO</name>
<organism evidence="2 3">
    <name type="scientific">Globodera rostochiensis</name>
    <name type="common">Golden nematode worm</name>
    <name type="synonym">Heterodera rostochiensis</name>
    <dbReference type="NCBI Taxonomy" id="31243"/>
    <lineage>
        <taxon>Eukaryota</taxon>
        <taxon>Metazoa</taxon>
        <taxon>Ecdysozoa</taxon>
        <taxon>Nematoda</taxon>
        <taxon>Chromadorea</taxon>
        <taxon>Rhabditida</taxon>
        <taxon>Tylenchina</taxon>
        <taxon>Tylenchomorpha</taxon>
        <taxon>Tylenchoidea</taxon>
        <taxon>Heteroderidae</taxon>
        <taxon>Heteroderinae</taxon>
        <taxon>Globodera</taxon>
    </lineage>
</organism>
<sequence length="252" mass="28029">MWPPPMRHPSQYMGGGRPPPAYPSRELLPMDYPPGPSALPLLPPPPMGLAAAANPFGADERSMPPWHRRMGGDQLLNDSWKTADSSWRQQPRQFGPYSNHEFYRQQYTQLPLSRPHANFHPPPLQHLNPPNSFATPTPNLHFAGELMPMHSFESPSGGHVAVPPEYAAARADYERRLREHCEETRKMNSASAVASNFCDFSSAANGGSENAVKAVGEGGVELLTQPSARRIRIRWTFRMPGGRARLSFLFAI</sequence>